<comment type="caution">
    <text evidence="9">The sequence shown here is derived from an EMBL/GenBank/DDBJ whole genome shotgun (WGS) entry which is preliminary data.</text>
</comment>
<feature type="region of interest" description="Disordered" evidence="7">
    <location>
        <begin position="253"/>
        <end position="273"/>
    </location>
</feature>
<keyword evidence="10" id="KW-1185">Reference proteome</keyword>
<evidence type="ECO:0000256" key="4">
    <source>
        <dbReference type="ARBA" id="ARBA00022692"/>
    </source>
</evidence>
<dbReference type="Pfam" id="PF01790">
    <property type="entry name" value="LGT"/>
    <property type="match status" value="1"/>
</dbReference>
<dbReference type="GO" id="GO:0042158">
    <property type="term" value="P:lipoprotein biosynthetic process"/>
    <property type="evidence" value="ECO:0007669"/>
    <property type="project" value="InterPro"/>
</dbReference>
<name>A0A1Y1SB94_9GAMM</name>
<protein>
    <submittedName>
        <fullName evidence="9">Prolipoprotein diacylglyceryl transferase</fullName>
    </submittedName>
</protein>
<dbReference type="PANTHER" id="PTHR30589:SF0">
    <property type="entry name" value="PHOSPHATIDYLGLYCEROL--PROLIPOPROTEIN DIACYLGLYCERYL TRANSFERASE"/>
    <property type="match status" value="1"/>
</dbReference>
<feature type="transmembrane region" description="Helical" evidence="8">
    <location>
        <begin position="54"/>
        <end position="75"/>
    </location>
</feature>
<dbReference type="PANTHER" id="PTHR30589">
    <property type="entry name" value="PROLIPOPROTEIN DIACYLGLYCERYL TRANSFERASE"/>
    <property type="match status" value="1"/>
</dbReference>
<proteinExistence type="inferred from homology"/>
<evidence type="ECO:0000313" key="9">
    <source>
        <dbReference type="EMBL" id="ORE85910.1"/>
    </source>
</evidence>
<feature type="transmembrane region" description="Helical" evidence="8">
    <location>
        <begin position="224"/>
        <end position="244"/>
    </location>
</feature>
<dbReference type="InterPro" id="IPR001640">
    <property type="entry name" value="Lgt"/>
</dbReference>
<gene>
    <name evidence="9" type="ORF">ATO7_11473</name>
</gene>
<feature type="transmembrane region" description="Helical" evidence="8">
    <location>
        <begin position="120"/>
        <end position="138"/>
    </location>
</feature>
<evidence type="ECO:0000256" key="7">
    <source>
        <dbReference type="SAM" id="MobiDB-lite"/>
    </source>
</evidence>
<sequence length="273" mass="30594">MAMIPYLEHPSITIFGHTIYAFGLMVALAIFVGLELVKRQAPRYGIDAEDASALAFWTIVCGLVGSHWFSALAYYPEKVMANPLELLKFWGSMSSFGGIMGGLIGAAVILRLKRWPAQQALRFVDMVAWAFPFAWLFGRFGCTLAHDHIGIESSAWIAVNFPDGPRLDLGLIEWLLTIPIAITYYLLRHKDRPAGFYIALFFTLYGPIRILLDSLRVEDARYLGATPAQYVAAAFTLAGIIWLIQLRGKPAETSQTRRPESAKVRGKKRNKRR</sequence>
<accession>A0A1Y1SB94</accession>
<evidence type="ECO:0000256" key="1">
    <source>
        <dbReference type="ARBA" id="ARBA00007150"/>
    </source>
</evidence>
<dbReference type="OrthoDB" id="7065897at2"/>
<keyword evidence="3 9" id="KW-0808">Transferase</keyword>
<keyword evidence="6 8" id="KW-0472">Membrane</keyword>
<dbReference type="AlphaFoldDB" id="A0A1Y1SB94"/>
<reference evidence="9 10" key="1">
    <citation type="submission" date="2013-04" db="EMBL/GenBank/DDBJ databases">
        <title>Oceanococcus atlanticus 22II-S10r2 Genome Sequencing.</title>
        <authorList>
            <person name="Lai Q."/>
            <person name="Li G."/>
            <person name="Shao Z."/>
        </authorList>
    </citation>
    <scope>NUCLEOTIDE SEQUENCE [LARGE SCALE GENOMIC DNA]</scope>
    <source>
        <strain evidence="9 10">22II-S10r2</strain>
    </source>
</reference>
<comment type="similarity">
    <text evidence="1">Belongs to the Lgt family.</text>
</comment>
<feature type="transmembrane region" description="Helical" evidence="8">
    <location>
        <begin position="12"/>
        <end position="34"/>
    </location>
</feature>
<dbReference type="RefSeq" id="WP_083561943.1">
    <property type="nucleotide sequence ID" value="NZ_AQQV01000003.1"/>
</dbReference>
<evidence type="ECO:0000256" key="3">
    <source>
        <dbReference type="ARBA" id="ARBA00022679"/>
    </source>
</evidence>
<evidence type="ECO:0000256" key="5">
    <source>
        <dbReference type="ARBA" id="ARBA00022989"/>
    </source>
</evidence>
<evidence type="ECO:0000256" key="8">
    <source>
        <dbReference type="SAM" id="Phobius"/>
    </source>
</evidence>
<keyword evidence="9" id="KW-0449">Lipoprotein</keyword>
<feature type="transmembrane region" description="Helical" evidence="8">
    <location>
        <begin position="87"/>
        <end position="108"/>
    </location>
</feature>
<keyword evidence="2" id="KW-1003">Cell membrane</keyword>
<feature type="transmembrane region" description="Helical" evidence="8">
    <location>
        <begin position="194"/>
        <end position="212"/>
    </location>
</feature>
<evidence type="ECO:0000313" key="10">
    <source>
        <dbReference type="Proteomes" id="UP000192342"/>
    </source>
</evidence>
<dbReference type="STRING" id="1317117.ATO7_11473"/>
<dbReference type="GO" id="GO:0008961">
    <property type="term" value="F:phosphatidylglycerol-prolipoprotein diacylglyceryl transferase activity"/>
    <property type="evidence" value="ECO:0007669"/>
    <property type="project" value="InterPro"/>
</dbReference>
<keyword evidence="5 8" id="KW-1133">Transmembrane helix</keyword>
<evidence type="ECO:0000256" key="2">
    <source>
        <dbReference type="ARBA" id="ARBA00022475"/>
    </source>
</evidence>
<dbReference type="GO" id="GO:0005886">
    <property type="term" value="C:plasma membrane"/>
    <property type="evidence" value="ECO:0007669"/>
    <property type="project" value="InterPro"/>
</dbReference>
<feature type="compositionally biased region" description="Basic residues" evidence="7">
    <location>
        <begin position="264"/>
        <end position="273"/>
    </location>
</feature>
<feature type="transmembrane region" description="Helical" evidence="8">
    <location>
        <begin position="169"/>
        <end position="187"/>
    </location>
</feature>
<keyword evidence="4 8" id="KW-0812">Transmembrane</keyword>
<dbReference type="EMBL" id="AQQV01000003">
    <property type="protein sequence ID" value="ORE85910.1"/>
    <property type="molecule type" value="Genomic_DNA"/>
</dbReference>
<evidence type="ECO:0000256" key="6">
    <source>
        <dbReference type="ARBA" id="ARBA00023136"/>
    </source>
</evidence>
<dbReference type="Proteomes" id="UP000192342">
    <property type="component" value="Unassembled WGS sequence"/>
</dbReference>
<organism evidence="9 10">
    <name type="scientific">Oceanococcus atlanticus</name>
    <dbReference type="NCBI Taxonomy" id="1317117"/>
    <lineage>
        <taxon>Bacteria</taxon>
        <taxon>Pseudomonadati</taxon>
        <taxon>Pseudomonadota</taxon>
        <taxon>Gammaproteobacteria</taxon>
        <taxon>Chromatiales</taxon>
        <taxon>Oceanococcaceae</taxon>
        <taxon>Oceanococcus</taxon>
    </lineage>
</organism>